<accession>A0A5C4NX88</accession>
<gene>
    <name evidence="1" type="ORF">FHI69_03050</name>
</gene>
<sequence length="100" mass="11479">MATMWNSPMHNWCAIEFAQMGESVFVQIWLGPDKKGPSQTYNLHFFTGDVPLSGQEHFSRAMHLAMGEFNQRDKFNEPIVELADDGTINPWEGELFKTEN</sequence>
<organism evidence="1 2">
    <name type="scientific">Janthinobacterium lividum</name>
    <dbReference type="NCBI Taxonomy" id="29581"/>
    <lineage>
        <taxon>Bacteria</taxon>
        <taxon>Pseudomonadati</taxon>
        <taxon>Pseudomonadota</taxon>
        <taxon>Betaproteobacteria</taxon>
        <taxon>Burkholderiales</taxon>
        <taxon>Oxalobacteraceae</taxon>
        <taxon>Janthinobacterium</taxon>
    </lineage>
</organism>
<dbReference type="EMBL" id="VDGE01000001">
    <property type="protein sequence ID" value="TNC78285.1"/>
    <property type="molecule type" value="Genomic_DNA"/>
</dbReference>
<dbReference type="Proteomes" id="UP000305681">
    <property type="component" value="Unassembled WGS sequence"/>
</dbReference>
<comment type="caution">
    <text evidence="1">The sequence shown here is derived from an EMBL/GenBank/DDBJ whole genome shotgun (WGS) entry which is preliminary data.</text>
</comment>
<proteinExistence type="predicted"/>
<protein>
    <submittedName>
        <fullName evidence="1">Uncharacterized protein</fullName>
    </submittedName>
</protein>
<name>A0A5C4NX88_9BURK</name>
<dbReference type="RefSeq" id="WP_139089451.1">
    <property type="nucleotide sequence ID" value="NZ_VDGE01000001.1"/>
</dbReference>
<dbReference type="AlphaFoldDB" id="A0A5C4NX88"/>
<evidence type="ECO:0000313" key="1">
    <source>
        <dbReference type="EMBL" id="TNC78285.1"/>
    </source>
</evidence>
<reference evidence="1 2" key="1">
    <citation type="submission" date="2019-06" db="EMBL/GenBank/DDBJ databases">
        <title>Genome sequence of Janthinobacterium lividum UCD_MED1.</title>
        <authorList>
            <person name="De Leon M.E."/>
            <person name="Jospin G."/>
        </authorList>
    </citation>
    <scope>NUCLEOTIDE SEQUENCE [LARGE SCALE GENOMIC DNA]</scope>
    <source>
        <strain evidence="1 2">UCD_MED1</strain>
    </source>
</reference>
<evidence type="ECO:0000313" key="2">
    <source>
        <dbReference type="Proteomes" id="UP000305681"/>
    </source>
</evidence>